<proteinExistence type="predicted"/>
<evidence type="ECO:0000256" key="5">
    <source>
        <dbReference type="SAM" id="Phobius"/>
    </source>
</evidence>
<evidence type="ECO:0000256" key="2">
    <source>
        <dbReference type="ARBA" id="ARBA00022692"/>
    </source>
</evidence>
<dbReference type="KEGG" id="mdo:100031337"/>
<evidence type="ECO:0000256" key="1">
    <source>
        <dbReference type="ARBA" id="ARBA00004141"/>
    </source>
</evidence>
<gene>
    <name evidence="7" type="primary">LOC100031337</name>
</gene>
<dbReference type="InterPro" id="IPR011701">
    <property type="entry name" value="MFS"/>
</dbReference>
<feature type="domain" description="Major facilitator superfamily (MFS) profile" evidence="6">
    <location>
        <begin position="105"/>
        <end position="522"/>
    </location>
</feature>
<accession>H9H7V3</accession>
<feature type="transmembrane region" description="Helical" evidence="5">
    <location>
        <begin position="498"/>
        <end position="518"/>
    </location>
</feature>
<dbReference type="AlphaFoldDB" id="H9H7V3"/>
<reference evidence="7" key="1">
    <citation type="journal article" date="2007" name="Nature">
        <title>Genome of the marsupial Monodelphis domestica reveals innovation in non-coding sequences.</title>
        <authorList>
            <person name="Mikkelsen T.S."/>
            <person name="Wakefield M.J."/>
            <person name="Aken B."/>
            <person name="Amemiya C.T."/>
            <person name="Chang J.L."/>
            <person name="Duke S."/>
            <person name="Garber M."/>
            <person name="Gentles A.J."/>
            <person name="Goodstadt L."/>
            <person name="Heger A."/>
            <person name="Jurka J."/>
            <person name="Kamal M."/>
            <person name="Mauceli E."/>
            <person name="Searle S.M."/>
            <person name="Sharpe T."/>
            <person name="Baker M.L."/>
            <person name="Batzer M.A."/>
            <person name="Benos P.V."/>
            <person name="Belov K."/>
            <person name="Clamp M."/>
            <person name="Cook A."/>
            <person name="Cuff J."/>
            <person name="Das R."/>
            <person name="Davidow L."/>
            <person name="Deakin J.E."/>
            <person name="Fazzari M.J."/>
            <person name="Glass J.L."/>
            <person name="Grabherr M."/>
            <person name="Greally J.M."/>
            <person name="Gu W."/>
            <person name="Hore T.A."/>
            <person name="Huttley G.A."/>
            <person name="Kleber M."/>
            <person name="Jirtle R.L."/>
            <person name="Koina E."/>
            <person name="Lee J.T."/>
            <person name="Mahony S."/>
            <person name="Marra M.A."/>
            <person name="Miller R.D."/>
            <person name="Nicholls R.D."/>
            <person name="Oda M."/>
            <person name="Papenfuss A.T."/>
            <person name="Parra Z.E."/>
            <person name="Pollock D.D."/>
            <person name="Ray D.A."/>
            <person name="Schein J.E."/>
            <person name="Speed T.P."/>
            <person name="Thompson K."/>
            <person name="VandeBerg J.L."/>
            <person name="Wade C.M."/>
            <person name="Walker J.A."/>
            <person name="Waters P.D."/>
            <person name="Webber C."/>
            <person name="Weidman J.R."/>
            <person name="Xie X."/>
            <person name="Zody M.C."/>
            <person name="Baldwin J."/>
            <person name="Abdouelleil A."/>
            <person name="Abdulkadir J."/>
            <person name="Abebe A."/>
            <person name="Abera B."/>
            <person name="Abreu J."/>
            <person name="Acer S.C."/>
            <person name="Aftuck L."/>
            <person name="Alexander A."/>
            <person name="An P."/>
            <person name="Anderson E."/>
            <person name="Anderson S."/>
            <person name="Arachi H."/>
            <person name="Azer M."/>
            <person name="Bachantsang P."/>
            <person name="Barry A."/>
            <person name="Bayul T."/>
            <person name="Berlin A."/>
            <person name="Bessette D."/>
            <person name="Bloom T."/>
            <person name="Bloom T."/>
            <person name="Boguslavskiy L."/>
            <person name="Bonnet C."/>
            <person name="Boukhgalter B."/>
            <person name="Bourzgui I."/>
            <person name="Brown A."/>
            <person name="Cahill P."/>
            <person name="Channer S."/>
            <person name="Cheshatsang Y."/>
            <person name="Chuda L."/>
            <person name="Citroen M."/>
            <person name="Collymore A."/>
            <person name="Cooke P."/>
            <person name="Costello M."/>
            <person name="D'Aco K."/>
            <person name="Daza R."/>
            <person name="De Haan G."/>
            <person name="DeGray S."/>
            <person name="DeMaso C."/>
            <person name="Dhargay N."/>
            <person name="Dooley K."/>
            <person name="Dooley E."/>
            <person name="Doricent M."/>
            <person name="Dorje P."/>
            <person name="Dorjee K."/>
            <person name="Dupes A."/>
            <person name="Elong R."/>
            <person name="Falk J."/>
            <person name="Farina A."/>
            <person name="Faro S."/>
            <person name="Ferguson D."/>
            <person name="Fisher S."/>
            <person name="Foley C.D."/>
            <person name="Franke A."/>
            <person name="Friedrich D."/>
            <person name="Gadbois L."/>
            <person name="Gearin G."/>
            <person name="Gearin C.R."/>
            <person name="Giannoukos G."/>
            <person name="Goode T."/>
            <person name="Graham J."/>
            <person name="Grandbois E."/>
            <person name="Grewal S."/>
            <person name="Gyaltsen K."/>
            <person name="Hafez N."/>
            <person name="Hagos B."/>
            <person name="Hall J."/>
            <person name="Henson C."/>
            <person name="Hollinger A."/>
            <person name="Honan T."/>
            <person name="Huard M.D."/>
            <person name="Hughes L."/>
            <person name="Hurhula B."/>
            <person name="Husby M.E."/>
            <person name="Kamat A."/>
            <person name="Kanga B."/>
            <person name="Kashin S."/>
            <person name="Khazanovich D."/>
            <person name="Kisner P."/>
            <person name="Lance K."/>
            <person name="Lara M."/>
            <person name="Lee W."/>
            <person name="Lennon N."/>
            <person name="Letendre F."/>
            <person name="LeVine R."/>
            <person name="Lipovsky A."/>
            <person name="Liu X."/>
            <person name="Liu J."/>
            <person name="Liu S."/>
            <person name="Lokyitsang T."/>
            <person name="Lokyitsang Y."/>
            <person name="Lubonja R."/>
            <person name="Lui A."/>
            <person name="MacDonald P."/>
            <person name="Magnisalis V."/>
            <person name="Maru K."/>
            <person name="Matthews C."/>
            <person name="McCusker W."/>
            <person name="McDonough S."/>
            <person name="Mehta T."/>
            <person name="Meldrim J."/>
            <person name="Meneus L."/>
            <person name="Mihai O."/>
            <person name="Mihalev A."/>
            <person name="Mihova T."/>
            <person name="Mittelman R."/>
            <person name="Mlenga V."/>
            <person name="Montmayeur A."/>
            <person name="Mulrain L."/>
            <person name="Navidi A."/>
            <person name="Naylor J."/>
            <person name="Negash T."/>
            <person name="Nguyen T."/>
            <person name="Nguyen N."/>
            <person name="Nicol R."/>
            <person name="Norbu C."/>
            <person name="Norbu N."/>
            <person name="Novod N."/>
            <person name="O'Neill B."/>
            <person name="Osman S."/>
            <person name="Markiewicz E."/>
            <person name="Oyono O.L."/>
            <person name="Patti C."/>
            <person name="Phunkhang P."/>
            <person name="Pierre F."/>
            <person name="Priest M."/>
            <person name="Raghuraman S."/>
            <person name="Rege F."/>
            <person name="Reyes R."/>
            <person name="Rise C."/>
            <person name="Rogov P."/>
            <person name="Ross K."/>
            <person name="Ryan E."/>
            <person name="Settipalli S."/>
            <person name="Shea T."/>
            <person name="Sherpa N."/>
            <person name="Shi L."/>
            <person name="Shih D."/>
            <person name="Sparrow T."/>
            <person name="Spaulding J."/>
            <person name="Stalker J."/>
            <person name="Stange-Thomann N."/>
            <person name="Stavropoulos S."/>
            <person name="Stone C."/>
            <person name="Strader C."/>
            <person name="Tesfaye S."/>
            <person name="Thomson T."/>
            <person name="Thoulutsang Y."/>
            <person name="Thoulutsang D."/>
            <person name="Topham K."/>
            <person name="Topping I."/>
            <person name="Tsamla T."/>
            <person name="Vassiliev H."/>
            <person name="Vo A."/>
            <person name="Wangchuk T."/>
            <person name="Wangdi T."/>
            <person name="Weiand M."/>
            <person name="Wilkinson J."/>
            <person name="Wilson A."/>
            <person name="Yadav S."/>
            <person name="Young G."/>
            <person name="Yu Q."/>
            <person name="Zembek L."/>
            <person name="Zhong D."/>
            <person name="Zimmer A."/>
            <person name="Zwirko Z."/>
            <person name="Jaffe D.B."/>
            <person name="Alvarez P."/>
            <person name="Brockman W."/>
            <person name="Butler J."/>
            <person name="Chin C."/>
            <person name="Gnerre S."/>
            <person name="MacCallum I."/>
            <person name="Graves J.A."/>
            <person name="Ponting C.P."/>
            <person name="Breen M."/>
            <person name="Samollow P.B."/>
            <person name="Lander E.S."/>
            <person name="Lindblad-Toh K."/>
        </authorList>
    </citation>
    <scope>NUCLEOTIDE SEQUENCE [LARGE SCALE GENOMIC DNA]</scope>
</reference>
<feature type="transmembrane region" description="Helical" evidence="5">
    <location>
        <begin position="18"/>
        <end position="37"/>
    </location>
</feature>
<reference evidence="7" key="3">
    <citation type="submission" date="2025-09" db="UniProtKB">
        <authorList>
            <consortium name="Ensembl"/>
        </authorList>
    </citation>
    <scope>IDENTIFICATION</scope>
</reference>
<dbReference type="Ensembl" id="ENSMODT00000026901.4">
    <property type="protein sequence ID" value="ENSMODP00000026430.3"/>
    <property type="gene ID" value="ENSMODG00000021145.4"/>
</dbReference>
<dbReference type="InterPro" id="IPR036259">
    <property type="entry name" value="MFS_trans_sf"/>
</dbReference>
<feature type="transmembrane region" description="Helical" evidence="5">
    <location>
        <begin position="179"/>
        <end position="200"/>
    </location>
</feature>
<dbReference type="FunFam" id="1.20.1250.20:FF:000023">
    <property type="entry name" value="Solute carrier family 22 member 6"/>
    <property type="match status" value="1"/>
</dbReference>
<protein>
    <submittedName>
        <fullName evidence="7">Solute carrier family 22 member 12-like</fullName>
    </submittedName>
</protein>
<dbReference type="GeneID" id="100031337"/>
<dbReference type="InterPro" id="IPR005829">
    <property type="entry name" value="Sugar_transporter_CS"/>
</dbReference>
<dbReference type="RefSeq" id="XP_001380629.3">
    <property type="nucleotide sequence ID" value="XM_001380592.4"/>
</dbReference>
<feature type="transmembrane region" description="Helical" evidence="5">
    <location>
        <begin position="437"/>
        <end position="458"/>
    </location>
</feature>
<dbReference type="OMA" id="CVGELYP"/>
<dbReference type="Pfam" id="PF07690">
    <property type="entry name" value="MFS_1"/>
    <property type="match status" value="1"/>
</dbReference>
<dbReference type="GO" id="GO:0016020">
    <property type="term" value="C:membrane"/>
    <property type="evidence" value="ECO:0007669"/>
    <property type="project" value="UniProtKB-SubCell"/>
</dbReference>
<dbReference type="GO" id="GO:0022857">
    <property type="term" value="F:transmembrane transporter activity"/>
    <property type="evidence" value="ECO:0007669"/>
    <property type="project" value="InterPro"/>
</dbReference>
<dbReference type="SUPFAM" id="SSF103473">
    <property type="entry name" value="MFS general substrate transporter"/>
    <property type="match status" value="1"/>
</dbReference>
<dbReference type="PANTHER" id="PTHR24064">
    <property type="entry name" value="SOLUTE CARRIER FAMILY 22 MEMBER"/>
    <property type="match status" value="1"/>
</dbReference>
<evidence type="ECO:0000256" key="4">
    <source>
        <dbReference type="ARBA" id="ARBA00023136"/>
    </source>
</evidence>
<keyword evidence="8" id="KW-1185">Reference proteome</keyword>
<dbReference type="eggNOG" id="KOG0255">
    <property type="taxonomic scope" value="Eukaryota"/>
</dbReference>
<dbReference type="Bgee" id="ENSMODG00000021145">
    <property type="expression patterns" value="Expressed in adult mammalian kidney and 1 other cell type or tissue"/>
</dbReference>
<dbReference type="HOGENOM" id="CLU_001265_33_3_1"/>
<dbReference type="Proteomes" id="UP000002280">
    <property type="component" value="Unplaced"/>
</dbReference>
<keyword evidence="2 5" id="KW-0812">Transmembrane</keyword>
<dbReference type="PROSITE" id="PS50850">
    <property type="entry name" value="MFS"/>
    <property type="match status" value="1"/>
</dbReference>
<dbReference type="InterPro" id="IPR020846">
    <property type="entry name" value="MFS_dom"/>
</dbReference>
<keyword evidence="3 5" id="KW-1133">Transmembrane helix</keyword>
<keyword evidence="4 5" id="KW-0472">Membrane</keyword>
<reference evidence="7" key="2">
    <citation type="submission" date="2025-08" db="UniProtKB">
        <authorList>
            <consortium name="Ensembl"/>
        </authorList>
    </citation>
    <scope>IDENTIFICATION</scope>
</reference>
<feature type="transmembrane region" description="Helical" evidence="5">
    <location>
        <begin position="262"/>
        <end position="279"/>
    </location>
</feature>
<dbReference type="InParanoid" id="H9H7V3"/>
<dbReference type="Gene3D" id="1.20.1250.20">
    <property type="entry name" value="MFS general substrate transporter like domains"/>
    <property type="match status" value="1"/>
</dbReference>
<evidence type="ECO:0000313" key="7">
    <source>
        <dbReference type="Ensembl" id="ENSMODP00000026430.3"/>
    </source>
</evidence>
<feature type="transmembrane region" description="Helical" evidence="5">
    <location>
        <begin position="379"/>
        <end position="399"/>
    </location>
</feature>
<evidence type="ECO:0000259" key="6">
    <source>
        <dbReference type="PROSITE" id="PS50850"/>
    </source>
</evidence>
<dbReference type="PROSITE" id="PS00217">
    <property type="entry name" value="SUGAR_TRANSPORT_2"/>
    <property type="match status" value="1"/>
</dbReference>
<sequence length="557" mass="61517">MAFAQLLDQVGGFGRFQILQNVALFIPLVILAAYHLVENFAAAVPDHRCRVHILDNTTFPVNTTSASPSLSALLKVYVPSGPDQRPETCRRFLHPQWQLLHVNKTDLNASQLDTEPCLDGWVYDQGVFASTIVTEWDLVCESMALKMIPQAVYMTGILIGSIVWGYISDRFGRKMIIMACYLMMAAGGSSSAFAPSFPFYCACRSLTGFAVGGVLIASPSLLVEWTPSQSRTTAITVLSSGFSLGVLMLSGLAYFIRDWQMLHLALVLPCGFCFLYSWWMAESARWLLITGKLDSALRELRRVARINGKKEAGEMLTLEVLRGHLQGDPSTDKSHSTVFDLFRTPILRRIVLCVSFVWFSESFAYFGMAMDLQNLDTNIYLLSTLFGAVDIPAKIAAYLMLRYSGGRNRSLVTFQVLAGLSILASVFVPAARQSLRVTFVVFAAGCLSAGITCIFAYGMELYPTVLRMTATGTDQVAARLGCILGPVFKITGQSFSSLPYIIYGASLLISGVAVFLLLPETQNVPLPDTIQDVENNIWKKSRHGRRQERIIVKSTQF</sequence>
<feature type="transmembrane region" description="Helical" evidence="5">
    <location>
        <begin position="346"/>
        <end position="367"/>
    </location>
</feature>
<feature type="transmembrane region" description="Helical" evidence="5">
    <location>
        <begin position="206"/>
        <end position="223"/>
    </location>
</feature>
<feature type="transmembrane region" description="Helical" evidence="5">
    <location>
        <begin position="411"/>
        <end position="431"/>
    </location>
</feature>
<evidence type="ECO:0000313" key="8">
    <source>
        <dbReference type="Proteomes" id="UP000002280"/>
    </source>
</evidence>
<organism evidence="7 8">
    <name type="scientific">Monodelphis domestica</name>
    <name type="common">Gray short-tailed opossum</name>
    <dbReference type="NCBI Taxonomy" id="13616"/>
    <lineage>
        <taxon>Eukaryota</taxon>
        <taxon>Metazoa</taxon>
        <taxon>Chordata</taxon>
        <taxon>Craniata</taxon>
        <taxon>Vertebrata</taxon>
        <taxon>Euteleostomi</taxon>
        <taxon>Mammalia</taxon>
        <taxon>Metatheria</taxon>
        <taxon>Didelphimorphia</taxon>
        <taxon>Didelphidae</taxon>
        <taxon>Monodelphis</taxon>
    </lineage>
</organism>
<name>H9H7V3_MONDO</name>
<evidence type="ECO:0000256" key="3">
    <source>
        <dbReference type="ARBA" id="ARBA00022989"/>
    </source>
</evidence>
<dbReference type="OrthoDB" id="2544694at2759"/>
<feature type="transmembrane region" description="Helical" evidence="5">
    <location>
        <begin position="147"/>
        <end position="167"/>
    </location>
</feature>
<comment type="subcellular location">
    <subcellularLocation>
        <location evidence="1">Membrane</location>
        <topology evidence="1">Multi-pass membrane protein</topology>
    </subcellularLocation>
</comment>
<dbReference type="STRING" id="13616.ENSMODP00000026430"/>
<dbReference type="GO" id="GO:0015711">
    <property type="term" value="P:organic anion transport"/>
    <property type="evidence" value="ECO:0000318"/>
    <property type="project" value="GO_Central"/>
</dbReference>
<feature type="transmembrane region" description="Helical" evidence="5">
    <location>
        <begin position="235"/>
        <end position="256"/>
    </location>
</feature>
<dbReference type="GeneTree" id="ENSGT00940000157004"/>